<dbReference type="RefSeq" id="XP_038068171.1">
    <property type="nucleotide sequence ID" value="XM_038212243.1"/>
</dbReference>
<feature type="transmembrane region" description="Helical" evidence="5">
    <location>
        <begin position="193"/>
        <end position="213"/>
    </location>
</feature>
<dbReference type="GeneID" id="119737699"/>
<dbReference type="AlphaFoldDB" id="A0A914AY33"/>
<evidence type="ECO:0000256" key="4">
    <source>
        <dbReference type="ARBA" id="ARBA00023136"/>
    </source>
</evidence>
<dbReference type="OMA" id="WLMKSFP"/>
<keyword evidence="3 5" id="KW-1133">Transmembrane helix</keyword>
<dbReference type="InterPro" id="IPR004853">
    <property type="entry name" value="Sugar_P_trans_dom"/>
</dbReference>
<feature type="domain" description="Sugar phosphate transporter" evidence="6">
    <location>
        <begin position="42"/>
        <end position="337"/>
    </location>
</feature>
<keyword evidence="8" id="KW-1185">Reference proteome</keyword>
<dbReference type="CTD" id="228875"/>
<dbReference type="EnsemblMetazoa" id="XM_038212243.1">
    <property type="protein sequence ID" value="XP_038068171.1"/>
    <property type="gene ID" value="LOC119737699"/>
</dbReference>
<name>A0A914AY33_PATMI</name>
<evidence type="ECO:0000313" key="8">
    <source>
        <dbReference type="Proteomes" id="UP000887568"/>
    </source>
</evidence>
<keyword evidence="2 5" id="KW-0812">Transmembrane</keyword>
<dbReference type="InterPro" id="IPR050186">
    <property type="entry name" value="TPT_transporter"/>
</dbReference>
<feature type="transmembrane region" description="Helical" evidence="5">
    <location>
        <begin position="225"/>
        <end position="243"/>
    </location>
</feature>
<dbReference type="CDD" id="cd21092">
    <property type="entry name" value="TPT_S35C2"/>
    <property type="match status" value="1"/>
</dbReference>
<evidence type="ECO:0000256" key="5">
    <source>
        <dbReference type="SAM" id="Phobius"/>
    </source>
</evidence>
<feature type="transmembrane region" description="Helical" evidence="5">
    <location>
        <begin position="36"/>
        <end position="59"/>
    </location>
</feature>
<evidence type="ECO:0000256" key="3">
    <source>
        <dbReference type="ARBA" id="ARBA00022989"/>
    </source>
</evidence>
<feature type="transmembrane region" description="Helical" evidence="5">
    <location>
        <begin position="263"/>
        <end position="283"/>
    </location>
</feature>
<feature type="transmembrane region" description="Helical" evidence="5">
    <location>
        <begin position="71"/>
        <end position="92"/>
    </location>
</feature>
<feature type="transmembrane region" description="Helical" evidence="5">
    <location>
        <begin position="163"/>
        <end position="181"/>
    </location>
</feature>
<comment type="subcellular location">
    <subcellularLocation>
        <location evidence="1">Membrane</location>
        <topology evidence="1">Multi-pass membrane protein</topology>
    </subcellularLocation>
</comment>
<dbReference type="PANTHER" id="PTHR11132">
    <property type="entry name" value="SOLUTE CARRIER FAMILY 35"/>
    <property type="match status" value="1"/>
</dbReference>
<dbReference type="Proteomes" id="UP000887568">
    <property type="component" value="Unplaced"/>
</dbReference>
<accession>A0A914AY33</accession>
<feature type="transmembrane region" description="Helical" evidence="5">
    <location>
        <begin position="325"/>
        <end position="345"/>
    </location>
</feature>
<organism evidence="7 8">
    <name type="scientific">Patiria miniata</name>
    <name type="common">Bat star</name>
    <name type="synonym">Asterina miniata</name>
    <dbReference type="NCBI Taxonomy" id="46514"/>
    <lineage>
        <taxon>Eukaryota</taxon>
        <taxon>Metazoa</taxon>
        <taxon>Echinodermata</taxon>
        <taxon>Eleutherozoa</taxon>
        <taxon>Asterozoa</taxon>
        <taxon>Asteroidea</taxon>
        <taxon>Valvatacea</taxon>
        <taxon>Valvatida</taxon>
        <taxon>Asterinidae</taxon>
        <taxon>Patiria</taxon>
    </lineage>
</organism>
<feature type="transmembrane region" description="Helical" evidence="5">
    <location>
        <begin position="137"/>
        <end position="156"/>
    </location>
</feature>
<evidence type="ECO:0000313" key="7">
    <source>
        <dbReference type="EnsemblMetazoa" id="XP_038068171.1"/>
    </source>
</evidence>
<keyword evidence="4 5" id="KW-0472">Membrane</keyword>
<reference evidence="7" key="1">
    <citation type="submission" date="2022-11" db="UniProtKB">
        <authorList>
            <consortium name="EnsemblMetazoa"/>
        </authorList>
    </citation>
    <scope>IDENTIFICATION</scope>
</reference>
<evidence type="ECO:0000256" key="1">
    <source>
        <dbReference type="ARBA" id="ARBA00004141"/>
    </source>
</evidence>
<dbReference type="OrthoDB" id="18894at2759"/>
<dbReference type="Pfam" id="PF03151">
    <property type="entry name" value="TPT"/>
    <property type="match status" value="1"/>
</dbReference>
<dbReference type="GO" id="GO:0016020">
    <property type="term" value="C:membrane"/>
    <property type="evidence" value="ECO:0007669"/>
    <property type="project" value="UniProtKB-SubCell"/>
</dbReference>
<protein>
    <recommendedName>
        <fullName evidence="6">Sugar phosphate transporter domain-containing protein</fullName>
    </recommendedName>
</protein>
<proteinExistence type="predicted"/>
<evidence type="ECO:0000259" key="6">
    <source>
        <dbReference type="Pfam" id="PF03151"/>
    </source>
</evidence>
<evidence type="ECO:0000256" key="2">
    <source>
        <dbReference type="ARBA" id="ARBA00022692"/>
    </source>
</evidence>
<sequence length="392" mass="43840">MGKNTRGKTQLEVRVDSALHSIAPPKLTRSSWCNTCLVAVKTVALVLFFYSCSISLTFYNKWLFQNFKFPLFVTIIHLAIKFVIAAVVRTCLGCVAKRNNIILPWSVYMKRVAPTGFSSVLDIGLSNWSLLYITVSLYTMSKSTAIIFILVFAILFGLQRAHFCQIIIVLFIAGGLFMFTYESTQFNGEGFTLVIIAAVLSGLRWSLAQILTQEEELGLSNPVDLIYHLQPVMILGLMPFALFVEGLHISSTKLFLGFEDIHVFLHTWLTILFGAVLAFMLAMSEFLLLSRTSSLTLSISGIFKEICTLYIASEYSNDKMSLLNFFGMLICLSGIGLHVILKTIASKAITNSKNGVSRNDDHEQLLMNDGTANDDEDEEEIFSAKRMHVTRL</sequence>